<dbReference type="PROSITE" id="PS01186">
    <property type="entry name" value="EGF_2"/>
    <property type="match status" value="2"/>
</dbReference>
<dbReference type="PROSITE" id="PS50923">
    <property type="entry name" value="SUSHI"/>
    <property type="match status" value="4"/>
</dbReference>
<feature type="repeat" description="LDL-receptor class B" evidence="5">
    <location>
        <begin position="528"/>
        <end position="577"/>
    </location>
</feature>
<dbReference type="InterPro" id="IPR050778">
    <property type="entry name" value="Cueball_EGF_LRP_Nidogen"/>
</dbReference>
<feature type="repeat" description="LDL-receptor class B" evidence="5">
    <location>
        <begin position="77"/>
        <end position="120"/>
    </location>
</feature>
<feature type="transmembrane region" description="Helical" evidence="6">
    <location>
        <begin position="1196"/>
        <end position="1220"/>
    </location>
</feature>
<dbReference type="SMART" id="SM00179">
    <property type="entry name" value="EGF_CA"/>
    <property type="match status" value="2"/>
</dbReference>
<dbReference type="SMART" id="SM00032">
    <property type="entry name" value="CCP"/>
    <property type="match status" value="4"/>
</dbReference>
<dbReference type="PANTHER" id="PTHR46513">
    <property type="entry name" value="VITELLOGENIN RECEPTOR-LIKE PROTEIN-RELATED-RELATED"/>
    <property type="match status" value="1"/>
</dbReference>
<dbReference type="PANTHER" id="PTHR46513:SF13">
    <property type="entry name" value="EGF-LIKE DOMAIN-CONTAINING PROTEIN"/>
    <property type="match status" value="1"/>
</dbReference>
<dbReference type="Gene3D" id="2.10.70.10">
    <property type="entry name" value="Complement Module, domain 1"/>
    <property type="match status" value="3"/>
</dbReference>
<feature type="repeat" description="LDL-receptor class B" evidence="5">
    <location>
        <begin position="32"/>
        <end position="76"/>
    </location>
</feature>
<keyword evidence="1" id="KW-0677">Repeat</keyword>
<dbReference type="CDD" id="cd00033">
    <property type="entry name" value="CCP"/>
    <property type="match status" value="4"/>
</dbReference>
<dbReference type="PROSITE" id="PS00010">
    <property type="entry name" value="ASX_HYDROXYL"/>
    <property type="match status" value="1"/>
</dbReference>
<dbReference type="InterPro" id="IPR009030">
    <property type="entry name" value="Growth_fac_rcpt_cys_sf"/>
</dbReference>
<keyword evidence="4" id="KW-0768">Sushi</keyword>
<dbReference type="InterPro" id="IPR011042">
    <property type="entry name" value="6-blade_b-propeller_TolB-like"/>
</dbReference>
<feature type="repeat" description="LDL-receptor class B" evidence="5">
    <location>
        <begin position="485"/>
        <end position="527"/>
    </location>
</feature>
<dbReference type="Gene3D" id="2.20.28.230">
    <property type="match status" value="1"/>
</dbReference>
<dbReference type="Gene3D" id="2.10.25.10">
    <property type="entry name" value="Laminin"/>
    <property type="match status" value="1"/>
</dbReference>
<dbReference type="SMART" id="SM00181">
    <property type="entry name" value="EGF"/>
    <property type="match status" value="4"/>
</dbReference>
<evidence type="ECO:0000256" key="5">
    <source>
        <dbReference type="PROSITE-ProRule" id="PRU00461"/>
    </source>
</evidence>
<dbReference type="CDD" id="cd00054">
    <property type="entry name" value="EGF_CA"/>
    <property type="match status" value="1"/>
</dbReference>
<dbReference type="CDD" id="cd00053">
    <property type="entry name" value="EGF"/>
    <property type="match status" value="1"/>
</dbReference>
<dbReference type="InterPro" id="IPR000152">
    <property type="entry name" value="EGF-type_Asp/Asn_hydroxyl_site"/>
</dbReference>
<feature type="repeat" description="LDL-receptor class B" evidence="5">
    <location>
        <begin position="852"/>
        <end position="895"/>
    </location>
</feature>
<evidence type="ECO:0000256" key="2">
    <source>
        <dbReference type="ARBA" id="ARBA00023157"/>
    </source>
</evidence>
<gene>
    <name evidence="10" type="primary">LOC100374529</name>
</gene>
<feature type="domain" description="Sushi" evidence="8">
    <location>
        <begin position="241"/>
        <end position="304"/>
    </location>
</feature>
<feature type="domain" description="Sushi" evidence="8">
    <location>
        <begin position="306"/>
        <end position="363"/>
    </location>
</feature>
<dbReference type="InterPro" id="IPR000436">
    <property type="entry name" value="Sushi_SCR_CCP_dom"/>
</dbReference>
<keyword evidence="6" id="KW-0472">Membrane</keyword>
<dbReference type="Pfam" id="PF00084">
    <property type="entry name" value="Sushi"/>
    <property type="match status" value="4"/>
</dbReference>
<keyword evidence="6" id="KW-0812">Transmembrane</keyword>
<keyword evidence="3" id="KW-0245">EGF-like domain</keyword>
<dbReference type="RefSeq" id="XP_006817400.1">
    <property type="nucleotide sequence ID" value="XM_006817337.1"/>
</dbReference>
<dbReference type="SMART" id="SM00135">
    <property type="entry name" value="LY"/>
    <property type="match status" value="10"/>
</dbReference>
<dbReference type="InterPro" id="IPR001881">
    <property type="entry name" value="EGF-like_Ca-bd_dom"/>
</dbReference>
<dbReference type="Gene3D" id="2.120.10.30">
    <property type="entry name" value="TolB, C-terminal domain"/>
    <property type="match status" value="3"/>
</dbReference>
<comment type="caution">
    <text evidence="3">Lacks conserved residue(s) required for the propagation of feature annotation.</text>
</comment>
<evidence type="ECO:0000259" key="8">
    <source>
        <dbReference type="PROSITE" id="PS50923"/>
    </source>
</evidence>
<dbReference type="Pfam" id="PF00058">
    <property type="entry name" value="Ldl_recept_b"/>
    <property type="match status" value="2"/>
</dbReference>
<dbReference type="SUPFAM" id="SSF57535">
    <property type="entry name" value="Complement control module/SCR domain"/>
    <property type="match status" value="2"/>
</dbReference>
<dbReference type="InterPro" id="IPR000033">
    <property type="entry name" value="LDLR_classB_rpt"/>
</dbReference>
<dbReference type="Pfam" id="PF00008">
    <property type="entry name" value="EGF"/>
    <property type="match status" value="1"/>
</dbReference>
<dbReference type="SUPFAM" id="SSF63825">
    <property type="entry name" value="YWTD domain"/>
    <property type="match status" value="3"/>
</dbReference>
<evidence type="ECO:0000256" key="1">
    <source>
        <dbReference type="ARBA" id="ARBA00022737"/>
    </source>
</evidence>
<dbReference type="GeneID" id="100374529"/>
<dbReference type="Proteomes" id="UP000694865">
    <property type="component" value="Unplaced"/>
</dbReference>
<evidence type="ECO:0000256" key="6">
    <source>
        <dbReference type="SAM" id="Phobius"/>
    </source>
</evidence>
<feature type="domain" description="EGF-like" evidence="7">
    <location>
        <begin position="670"/>
        <end position="708"/>
    </location>
</feature>
<accession>A0ABM0MBK9</accession>
<dbReference type="InterPro" id="IPR035976">
    <property type="entry name" value="Sushi/SCR/CCP_sf"/>
</dbReference>
<keyword evidence="2 3" id="KW-1015">Disulfide bond</keyword>
<organism evidence="9 10">
    <name type="scientific">Saccoglossus kowalevskii</name>
    <name type="common">Acorn worm</name>
    <dbReference type="NCBI Taxonomy" id="10224"/>
    <lineage>
        <taxon>Eukaryota</taxon>
        <taxon>Metazoa</taxon>
        <taxon>Hemichordata</taxon>
        <taxon>Enteropneusta</taxon>
        <taxon>Harrimaniidae</taxon>
        <taxon>Saccoglossus</taxon>
    </lineage>
</organism>
<proteinExistence type="predicted"/>
<evidence type="ECO:0000256" key="3">
    <source>
        <dbReference type="PROSITE-ProRule" id="PRU00076"/>
    </source>
</evidence>
<feature type="domain" description="Sushi" evidence="8">
    <location>
        <begin position="1022"/>
        <end position="1079"/>
    </location>
</feature>
<dbReference type="SUPFAM" id="SSF57184">
    <property type="entry name" value="Growth factor receptor domain"/>
    <property type="match status" value="1"/>
</dbReference>
<evidence type="ECO:0000256" key="4">
    <source>
        <dbReference type="PROSITE-ProRule" id="PRU00302"/>
    </source>
</evidence>
<feature type="disulfide bond" evidence="3">
    <location>
        <begin position="1165"/>
        <end position="1174"/>
    </location>
</feature>
<protein>
    <submittedName>
        <fullName evidence="10">Low-density lipoprotein receptor-related protein 5-like</fullName>
    </submittedName>
</protein>
<evidence type="ECO:0000313" key="10">
    <source>
        <dbReference type="RefSeq" id="XP_006817400.1"/>
    </source>
</evidence>
<feature type="domain" description="EGF-like" evidence="7">
    <location>
        <begin position="1139"/>
        <end position="1175"/>
    </location>
</feature>
<dbReference type="PROSITE" id="PS50026">
    <property type="entry name" value="EGF_3"/>
    <property type="match status" value="2"/>
</dbReference>
<dbReference type="PROSITE" id="PS51120">
    <property type="entry name" value="LDLRB"/>
    <property type="match status" value="5"/>
</dbReference>
<evidence type="ECO:0000313" key="9">
    <source>
        <dbReference type="Proteomes" id="UP000694865"/>
    </source>
</evidence>
<keyword evidence="6" id="KW-1133">Transmembrane helix</keyword>
<keyword evidence="9" id="KW-1185">Reference proteome</keyword>
<dbReference type="SUPFAM" id="SSF57196">
    <property type="entry name" value="EGF/Laminin"/>
    <property type="match status" value="1"/>
</dbReference>
<dbReference type="PROSITE" id="PS00022">
    <property type="entry name" value="EGF_1"/>
    <property type="match status" value="1"/>
</dbReference>
<sequence>MYTTHANQVHTLHAKEDTPPQLQSISVDWIGSNLYWTSGKDETASIKVSTLEGEHVTTLISQDIREPKAIAVHATSMYLFWSDKGDSPRIERSDLRGRYRKVLVTENIEDPVQFAIDFNRDRLYWGDDGTKQIVSVDFDGYDRTLFRMFVHDSDVRFTGLTIFQDFMFVARYSEVSITIYEIESRQRVRVILPPTKPTTLKFFHSSLQPLDIGPCDTYIFCDEICVNTRYGAECLCSEDSRGCQTVYRCPLTFANGSVTDGCDNRDGNSCQYSCEKGYFPTTNQPIVCQENGEWEIPASSLCTPDGKCPRDFAHGSVTESCNNMIYNTCMYTCEDGFLPATTSAITCQESGVWDGDNDNICVSSTNGNDIPVGPVLLVADHLTTDMPRLTDADSRVIYYNYSGQALYDHARSNGPDVPYATLHREVLYESEKMVLSFDYQESILFWSDPGHKVIYKAQLKDDERSLVYTGTSSTVEGITVDWLTKHIYWTDAQYNWIKIANYDGTNHRTIITTGLDQPAGIVCDPIKGYLYWCDWGDDNKIEQSTLSGEGRIVLVAEADVGSDMLGTPVGLTLDMRSNVLYWSDEKNKKIMRLTLNAGTLTPQVVVNEPDTFGQIFSLDIDYNFGFFASDREHDLVHLVPFDTSKDVLQVSTSYDPNGLVYFDEARQPIEDFACSSSPCSHICVGDPNGYKCLCNHGYKLKSDRRRCEEDESIILDHELVFSAEGGYLCQIPANIGHEHLPETFTVSCFTDFTVNTLDFDVYAEYIFVHSEEHGGIQRARLRYDNNHWQDIILGGQVSDLSVDWIGSNLYWTLITDTQSSINVATLLGDHVATLVSQDTPEAKAIAVHATKMYLFWSNSGEYPLIERSDLHGRHRIVIASEGIVNPTQLAIDFNKDRIYWADDGEKKIISVDFDGNNRENFIFYTSEDKTEFSGLTIFQDFLFVARYDAKKISIYEIGSHDHIRSIYVESKITALTFFHKSIQPLSNAPCDLYGTCGGICINTIHGTECLCSEDIPECLTVYRCPLTFNGGSVLGACDNRDGNSCIYSCDAGYFATTKQSVMCQENGEWNIPTESLCNRDGTCPTVFAHGSVKQPCSNTQGSKCAITCDEGYVSQTTDEVVCEKNAVWGTDNDKLCISDIDPCVLLPCQHDGACRNDGNTYVCTCATGWEGPDCEIASDDGNSDKHTSNHAKGPNILAIVLPTVGVVVIVCVILLTAFICRRRFRKNPDMNPQIVFSNADIPTDVEGAVTGIPNPLFPNNPALNNANAAIGIDNPLYDNVNLTPANVDPFDSGVASGETVDPTNVKIPPEDDALAARFVDMPTGGVTNRNYEELQPQPKIDNVEKQLNVLQLKDEADA</sequence>
<reference evidence="10" key="1">
    <citation type="submission" date="2025-08" db="UniProtKB">
        <authorList>
            <consortium name="RefSeq"/>
        </authorList>
    </citation>
    <scope>IDENTIFICATION</scope>
    <source>
        <tissue evidence="10">Testes</tissue>
    </source>
</reference>
<feature type="domain" description="Sushi" evidence="8">
    <location>
        <begin position="1081"/>
        <end position="1138"/>
    </location>
</feature>
<dbReference type="InterPro" id="IPR000742">
    <property type="entry name" value="EGF"/>
</dbReference>
<name>A0ABM0MBK9_SACKO</name>
<evidence type="ECO:0000259" key="7">
    <source>
        <dbReference type="PROSITE" id="PS50026"/>
    </source>
</evidence>